<evidence type="ECO:0000313" key="2">
    <source>
        <dbReference type="EMBL" id="NRT21116.1"/>
    </source>
</evidence>
<name>A0ABX2FVS4_9BACT</name>
<reference evidence="2 3" key="1">
    <citation type="submission" date="2020-05" db="EMBL/GenBank/DDBJ databases">
        <title>Genomic Encyclopedia of Type Strains, Phase IV (KMG-V): Genome sequencing to study the core and pangenomes of soil and plant-associated prokaryotes.</title>
        <authorList>
            <person name="Whitman W."/>
        </authorList>
    </citation>
    <scope>NUCLEOTIDE SEQUENCE [LARGE SCALE GENOMIC DNA]</scope>
    <source>
        <strain evidence="2 3">9A</strain>
    </source>
</reference>
<dbReference type="EMBL" id="JABSNP010000025">
    <property type="protein sequence ID" value="NRT21116.1"/>
    <property type="molecule type" value="Genomic_DNA"/>
</dbReference>
<comment type="caution">
    <text evidence="2">The sequence shown here is derived from an EMBL/GenBank/DDBJ whole genome shotgun (WGS) entry which is preliminary data.</text>
</comment>
<keyword evidence="1" id="KW-0732">Signal</keyword>
<feature type="signal peptide" evidence="1">
    <location>
        <begin position="1"/>
        <end position="23"/>
    </location>
</feature>
<evidence type="ECO:0000256" key="1">
    <source>
        <dbReference type="SAM" id="SignalP"/>
    </source>
</evidence>
<gene>
    <name evidence="2" type="ORF">HNP98_003961</name>
</gene>
<feature type="chain" id="PRO_5045107190" evidence="1">
    <location>
        <begin position="24"/>
        <end position="188"/>
    </location>
</feature>
<organism evidence="2 3">
    <name type="scientific">Hymenobacter caeli</name>
    <dbReference type="NCBI Taxonomy" id="2735894"/>
    <lineage>
        <taxon>Bacteria</taxon>
        <taxon>Pseudomonadati</taxon>
        <taxon>Bacteroidota</taxon>
        <taxon>Cytophagia</taxon>
        <taxon>Cytophagales</taxon>
        <taxon>Hymenobacteraceae</taxon>
        <taxon>Hymenobacter</taxon>
    </lineage>
</organism>
<protein>
    <submittedName>
        <fullName evidence="2">Uncharacterized protein</fullName>
    </submittedName>
</protein>
<keyword evidence="3" id="KW-1185">Reference proteome</keyword>
<sequence>MTASFRFLALLGLLGLGAARAQAVGQTVTAEAVTTTLPAPTPYSAAHDSLMRRVTNVHAQTAARLGAFQASQGSFGGLHRRVRSYVGELGPRNSLIKWQTVKYRFGIELEKVVYYDLYSRKVLTERYEGRRLVRLELREYPAALTALNKPTATWLLVRGSYLRHKTQPFGVAPTTSYYFDQPRPGEGI</sequence>
<evidence type="ECO:0000313" key="3">
    <source>
        <dbReference type="Proteomes" id="UP000779507"/>
    </source>
</evidence>
<accession>A0ABX2FVS4</accession>
<dbReference type="Proteomes" id="UP000779507">
    <property type="component" value="Unassembled WGS sequence"/>
</dbReference>
<proteinExistence type="predicted"/>
<dbReference type="RefSeq" id="WP_173811875.1">
    <property type="nucleotide sequence ID" value="NZ_JABSNP010000025.1"/>
</dbReference>